<protein>
    <submittedName>
        <fullName evidence="2">Uncharacterized protein</fullName>
    </submittedName>
</protein>
<gene>
    <name evidence="2" type="ORF">DCC35_04645</name>
</gene>
<evidence type="ECO:0000313" key="3">
    <source>
        <dbReference type="Proteomes" id="UP000298616"/>
    </source>
</evidence>
<dbReference type="AlphaFoldDB" id="A0A4D7K3T3"/>
<evidence type="ECO:0000256" key="1">
    <source>
        <dbReference type="SAM" id="Phobius"/>
    </source>
</evidence>
<feature type="transmembrane region" description="Helical" evidence="1">
    <location>
        <begin position="116"/>
        <end position="134"/>
    </location>
</feature>
<dbReference type="KEGG" id="fpf:DCC35_04645"/>
<dbReference type="RefSeq" id="WP_137089682.1">
    <property type="nucleotide sequence ID" value="NZ_CP028923.1"/>
</dbReference>
<keyword evidence="1" id="KW-0472">Membrane</keyword>
<feature type="transmembrane region" description="Helical" evidence="1">
    <location>
        <begin position="12"/>
        <end position="30"/>
    </location>
</feature>
<keyword evidence="1" id="KW-0812">Transmembrane</keyword>
<dbReference type="EMBL" id="CP028923">
    <property type="protein sequence ID" value="QCK14088.1"/>
    <property type="molecule type" value="Genomic_DNA"/>
</dbReference>
<name>A0A4D7K3T3_9BACT</name>
<evidence type="ECO:0000313" key="2">
    <source>
        <dbReference type="EMBL" id="QCK14088.1"/>
    </source>
</evidence>
<keyword evidence="3" id="KW-1185">Reference proteome</keyword>
<dbReference type="Proteomes" id="UP000298616">
    <property type="component" value="Chromosome"/>
</dbReference>
<accession>A0A4D7K3T3</accession>
<sequence>MNNKSFITRMSLLYYFTLALPLGFFVYVWLHFYDGSLQPLMPEVDITTNLMIIAIILLSAVGGIIYYKRSIQNAINAQNLRLKLTGFMTSNIVLFAAFEVASLAAVFGYFLSESGLFLAVYVGLLFYSTTKLRPERERVIKDLKLSEEEKEQLEI</sequence>
<proteinExistence type="predicted"/>
<feature type="transmembrane region" description="Helical" evidence="1">
    <location>
        <begin position="50"/>
        <end position="67"/>
    </location>
</feature>
<organism evidence="2 3">
    <name type="scientific">Mangrovivirga cuniculi</name>
    <dbReference type="NCBI Taxonomy" id="2715131"/>
    <lineage>
        <taxon>Bacteria</taxon>
        <taxon>Pseudomonadati</taxon>
        <taxon>Bacteroidota</taxon>
        <taxon>Cytophagia</taxon>
        <taxon>Cytophagales</taxon>
        <taxon>Mangrovivirgaceae</taxon>
        <taxon>Mangrovivirga</taxon>
    </lineage>
</organism>
<reference evidence="2 3" key="1">
    <citation type="submission" date="2018-04" db="EMBL/GenBank/DDBJ databases">
        <title>Complete genome uncultured novel isolate.</title>
        <authorList>
            <person name="Merlino G."/>
        </authorList>
    </citation>
    <scope>NUCLEOTIDE SEQUENCE [LARGE SCALE GENOMIC DNA]</scope>
    <source>
        <strain evidence="3">R1DC9</strain>
    </source>
</reference>
<keyword evidence="1" id="KW-1133">Transmembrane helix</keyword>
<feature type="transmembrane region" description="Helical" evidence="1">
    <location>
        <begin position="88"/>
        <end position="110"/>
    </location>
</feature>